<evidence type="ECO:0000313" key="2">
    <source>
        <dbReference type="EMBL" id="DAE23863.1"/>
    </source>
</evidence>
<feature type="domain" description="DUF7841" evidence="1">
    <location>
        <begin position="40"/>
        <end position="141"/>
    </location>
</feature>
<dbReference type="Pfam" id="PF25223">
    <property type="entry name" value="DUF7841"/>
    <property type="match status" value="1"/>
</dbReference>
<evidence type="ECO:0000259" key="1">
    <source>
        <dbReference type="Pfam" id="PF25223"/>
    </source>
</evidence>
<protein>
    <recommendedName>
        <fullName evidence="1">DUF7841 domain-containing protein</fullName>
    </recommendedName>
</protein>
<dbReference type="EMBL" id="BK015760">
    <property type="protein sequence ID" value="DAE23863.1"/>
    <property type="molecule type" value="Genomic_DNA"/>
</dbReference>
<dbReference type="InterPro" id="IPR057163">
    <property type="entry name" value="DUF7841"/>
</dbReference>
<accession>A0A8S5QX52</accession>
<reference evidence="2" key="1">
    <citation type="journal article" date="2021" name="Proc. Natl. Acad. Sci. U.S.A.">
        <title>A Catalog of Tens of Thousands of Viruses from Human Metagenomes Reveals Hidden Associations with Chronic Diseases.</title>
        <authorList>
            <person name="Tisza M.J."/>
            <person name="Buck C.B."/>
        </authorList>
    </citation>
    <scope>NUCLEOTIDE SEQUENCE</scope>
    <source>
        <strain evidence="2">Ct9lR64</strain>
    </source>
</reference>
<proteinExistence type="predicted"/>
<sequence length="147" mass="16782">MLTKKYIDEEIEALCEHHDELDSRSLSVLADLIYVKKHFHLVECGEEFTSEMAKTWVSGMENTDKTTGMHWTKEQTSAVLKTLGKNIDPCMFWAVMNSIYSDYGSTLTKHGVVTPEAYGELAIDWICDDDAVKDKAAMYYKYIVAHD</sequence>
<name>A0A8S5QX52_9CAUD</name>
<organism evidence="2">
    <name type="scientific">Siphoviridae sp. ct9lR64</name>
    <dbReference type="NCBI Taxonomy" id="2826178"/>
    <lineage>
        <taxon>Viruses</taxon>
        <taxon>Duplodnaviria</taxon>
        <taxon>Heunggongvirae</taxon>
        <taxon>Uroviricota</taxon>
        <taxon>Caudoviricetes</taxon>
    </lineage>
</organism>